<dbReference type="Proteomes" id="UP000828390">
    <property type="component" value="Unassembled WGS sequence"/>
</dbReference>
<accession>A0A9D4MFT1</accession>
<protein>
    <submittedName>
        <fullName evidence="1">Uncharacterized protein</fullName>
    </submittedName>
</protein>
<proteinExistence type="predicted"/>
<dbReference type="EMBL" id="JAIWYP010000001">
    <property type="protein sequence ID" value="KAH3876575.1"/>
    <property type="molecule type" value="Genomic_DNA"/>
</dbReference>
<evidence type="ECO:0000313" key="1">
    <source>
        <dbReference type="EMBL" id="KAH3876575.1"/>
    </source>
</evidence>
<organism evidence="1 2">
    <name type="scientific">Dreissena polymorpha</name>
    <name type="common">Zebra mussel</name>
    <name type="synonym">Mytilus polymorpha</name>
    <dbReference type="NCBI Taxonomy" id="45954"/>
    <lineage>
        <taxon>Eukaryota</taxon>
        <taxon>Metazoa</taxon>
        <taxon>Spiralia</taxon>
        <taxon>Lophotrochozoa</taxon>
        <taxon>Mollusca</taxon>
        <taxon>Bivalvia</taxon>
        <taxon>Autobranchia</taxon>
        <taxon>Heteroconchia</taxon>
        <taxon>Euheterodonta</taxon>
        <taxon>Imparidentia</taxon>
        <taxon>Neoheterodontei</taxon>
        <taxon>Myida</taxon>
        <taxon>Dreissenoidea</taxon>
        <taxon>Dreissenidae</taxon>
        <taxon>Dreissena</taxon>
    </lineage>
</organism>
<keyword evidence="2" id="KW-1185">Reference proteome</keyword>
<sequence>MLFVCLVDVRLDLRAPVFNRSGFVLARLEHARSQRVGQVELVASSEFKKAQPYVVGISSVLVYV</sequence>
<evidence type="ECO:0000313" key="2">
    <source>
        <dbReference type="Proteomes" id="UP000828390"/>
    </source>
</evidence>
<name>A0A9D4MFT1_DREPO</name>
<gene>
    <name evidence="1" type="ORF">DPMN_000421</name>
</gene>
<dbReference type="AlphaFoldDB" id="A0A9D4MFT1"/>
<reference evidence="1" key="2">
    <citation type="submission" date="2020-11" db="EMBL/GenBank/DDBJ databases">
        <authorList>
            <person name="McCartney M.A."/>
            <person name="Auch B."/>
            <person name="Kono T."/>
            <person name="Mallez S."/>
            <person name="Becker A."/>
            <person name="Gohl D.M."/>
            <person name="Silverstein K.A.T."/>
            <person name="Koren S."/>
            <person name="Bechman K.B."/>
            <person name="Herman A."/>
            <person name="Abrahante J.E."/>
            <person name="Garbe J."/>
        </authorList>
    </citation>
    <scope>NUCLEOTIDE SEQUENCE</scope>
    <source>
        <strain evidence="1">Duluth1</strain>
        <tissue evidence="1">Whole animal</tissue>
    </source>
</reference>
<comment type="caution">
    <text evidence="1">The sequence shown here is derived from an EMBL/GenBank/DDBJ whole genome shotgun (WGS) entry which is preliminary data.</text>
</comment>
<reference evidence="1" key="1">
    <citation type="journal article" date="2019" name="bioRxiv">
        <title>The Genome of the Zebra Mussel, Dreissena polymorpha: A Resource for Invasive Species Research.</title>
        <authorList>
            <person name="McCartney M.A."/>
            <person name="Auch B."/>
            <person name="Kono T."/>
            <person name="Mallez S."/>
            <person name="Zhang Y."/>
            <person name="Obille A."/>
            <person name="Becker A."/>
            <person name="Abrahante J.E."/>
            <person name="Garbe J."/>
            <person name="Badalamenti J.P."/>
            <person name="Herman A."/>
            <person name="Mangelson H."/>
            <person name="Liachko I."/>
            <person name="Sullivan S."/>
            <person name="Sone E.D."/>
            <person name="Koren S."/>
            <person name="Silverstein K.A.T."/>
            <person name="Beckman K.B."/>
            <person name="Gohl D.M."/>
        </authorList>
    </citation>
    <scope>NUCLEOTIDE SEQUENCE</scope>
    <source>
        <strain evidence="1">Duluth1</strain>
        <tissue evidence="1">Whole animal</tissue>
    </source>
</reference>